<reference evidence="1 2" key="1">
    <citation type="submission" date="2020-04" db="EMBL/GenBank/DDBJ databases">
        <title>MicrobeNet Type strains.</title>
        <authorList>
            <person name="Nicholson A.C."/>
        </authorList>
    </citation>
    <scope>NUCLEOTIDE SEQUENCE [LARGE SCALE GENOMIC DNA]</scope>
    <source>
        <strain evidence="1 2">JCM 3332</strain>
    </source>
</reference>
<evidence type="ECO:0000313" key="2">
    <source>
        <dbReference type="Proteomes" id="UP000570678"/>
    </source>
</evidence>
<dbReference type="EMBL" id="JAAXOT010000006">
    <property type="protein sequence ID" value="NKY57130.1"/>
    <property type="molecule type" value="Genomic_DNA"/>
</dbReference>
<sequence>MAVNETTERNHLLPCGRDLEQVWQHLDEGDADAHEATCPHCRAARESLLALRAATRELIDEPEQPPPDLLGRIMSAVRADARRGRMLELPTPHTGGIEVSEQAIAVIVRYAADSVPGVRARNCRVRQARAESGSPGPVDVELTIAVPFGPVTLNEVLPDVRARVAAALPDRIGTTLRRLDIHVGDLYEPPPAAGPDGSEGPK</sequence>
<evidence type="ECO:0000313" key="1">
    <source>
        <dbReference type="EMBL" id="NKY57130.1"/>
    </source>
</evidence>
<organism evidence="1 2">
    <name type="scientific">Nocardia flavorosea</name>
    <dbReference type="NCBI Taxonomy" id="53429"/>
    <lineage>
        <taxon>Bacteria</taxon>
        <taxon>Bacillati</taxon>
        <taxon>Actinomycetota</taxon>
        <taxon>Actinomycetes</taxon>
        <taxon>Mycobacteriales</taxon>
        <taxon>Nocardiaceae</taxon>
        <taxon>Nocardia</taxon>
    </lineage>
</organism>
<keyword evidence="2" id="KW-1185">Reference proteome</keyword>
<dbReference type="Proteomes" id="UP000570678">
    <property type="component" value="Unassembled WGS sequence"/>
</dbReference>
<proteinExistence type="predicted"/>
<dbReference type="AlphaFoldDB" id="A0A846YHC9"/>
<protein>
    <submittedName>
        <fullName evidence="1">Asp23/Gls24 family envelope stress response protein</fullName>
    </submittedName>
</protein>
<gene>
    <name evidence="1" type="ORF">HGA15_13370</name>
</gene>
<comment type="caution">
    <text evidence="1">The sequence shown here is derived from an EMBL/GenBank/DDBJ whole genome shotgun (WGS) entry which is preliminary data.</text>
</comment>
<name>A0A846YHC9_9NOCA</name>
<accession>A0A846YHC9</accession>
<dbReference type="RefSeq" id="WP_062976478.1">
    <property type="nucleotide sequence ID" value="NZ_JAAXOT010000006.1"/>
</dbReference>